<organism evidence="1 2">
    <name type="scientific">Diphasiastrum complanatum</name>
    <name type="common">Issler's clubmoss</name>
    <name type="synonym">Lycopodium complanatum</name>
    <dbReference type="NCBI Taxonomy" id="34168"/>
    <lineage>
        <taxon>Eukaryota</taxon>
        <taxon>Viridiplantae</taxon>
        <taxon>Streptophyta</taxon>
        <taxon>Embryophyta</taxon>
        <taxon>Tracheophyta</taxon>
        <taxon>Lycopodiopsida</taxon>
        <taxon>Lycopodiales</taxon>
        <taxon>Lycopodiaceae</taxon>
        <taxon>Lycopodioideae</taxon>
        <taxon>Diphasiastrum</taxon>
    </lineage>
</organism>
<gene>
    <name evidence="1" type="ORF">O6H91_17G029300</name>
</gene>
<proteinExistence type="predicted"/>
<sequence>MEEGGGITEAAWIWIVFAAAIVFAFFYRHPLYGRNRGGVVYPLLGNFIDLFRNRHRFLDWATELMHKDASQTIRSARPGGMEFYVTANPDNIQHILRTKFENYPKGVYFQSVMEDLLGKGIFNVDGEHWKIQRKLASHEFTTRSLRDFTVDSVKREVKRRLLPTLEHFCQSSVCFDLQELLTRFSFDNICQIAFGVDPACLHFSLPAVKFAEAFDEATGIVAERFMCIHPLLWKIMRALNIGSERRLREALQVVDKFAIDVVRSRRMEIEERKGKGESDEDRSDLLSRFMNIEQDLVNDQELPDRDEFLKDVVISFLLAGKDTTATALSWFFWALSTQPHVEQSCYDEIQSLLDERSTSQSMNTNAEESIQENTQQERLQQGSCATFSYDELKQMNYLQAAISESLRLYPPVPVDVKVAMQDDVWPDGTVIRKNTRVGYHPYGVGRMESVWGKDCLQFKPERWLKDGIFVPENPYKFPAFQAGPRICLGKDMGMIQMKYVAASIIYNFRIKLAVPNFKPRYGISLTMRMIGGLPVNVSNRQSQQARS</sequence>
<dbReference type="Proteomes" id="UP001162992">
    <property type="component" value="Chromosome 17"/>
</dbReference>
<protein>
    <submittedName>
        <fullName evidence="1">Uncharacterized protein</fullName>
    </submittedName>
</protein>
<keyword evidence="2" id="KW-1185">Reference proteome</keyword>
<accession>A0ACC2B5C3</accession>
<comment type="caution">
    <text evidence="1">The sequence shown here is derived from an EMBL/GenBank/DDBJ whole genome shotgun (WGS) entry which is preliminary data.</text>
</comment>
<evidence type="ECO:0000313" key="1">
    <source>
        <dbReference type="EMBL" id="KAJ7524956.1"/>
    </source>
</evidence>
<name>A0ACC2B5C3_DIPCM</name>
<evidence type="ECO:0000313" key="2">
    <source>
        <dbReference type="Proteomes" id="UP001162992"/>
    </source>
</evidence>
<reference evidence="2" key="1">
    <citation type="journal article" date="2024" name="Proc. Natl. Acad. Sci. U.S.A.">
        <title>Extraordinary preservation of gene collinearity over three hundred million years revealed in homosporous lycophytes.</title>
        <authorList>
            <person name="Li C."/>
            <person name="Wickell D."/>
            <person name="Kuo L.Y."/>
            <person name="Chen X."/>
            <person name="Nie B."/>
            <person name="Liao X."/>
            <person name="Peng D."/>
            <person name="Ji J."/>
            <person name="Jenkins J."/>
            <person name="Williams M."/>
            <person name="Shu S."/>
            <person name="Plott C."/>
            <person name="Barry K."/>
            <person name="Rajasekar S."/>
            <person name="Grimwood J."/>
            <person name="Han X."/>
            <person name="Sun S."/>
            <person name="Hou Z."/>
            <person name="He W."/>
            <person name="Dai G."/>
            <person name="Sun C."/>
            <person name="Schmutz J."/>
            <person name="Leebens-Mack J.H."/>
            <person name="Li F.W."/>
            <person name="Wang L."/>
        </authorList>
    </citation>
    <scope>NUCLEOTIDE SEQUENCE [LARGE SCALE GENOMIC DNA]</scope>
    <source>
        <strain evidence="2">cv. PW_Plant_1</strain>
    </source>
</reference>
<dbReference type="EMBL" id="CM055108">
    <property type="protein sequence ID" value="KAJ7524956.1"/>
    <property type="molecule type" value="Genomic_DNA"/>
</dbReference>